<dbReference type="STRING" id="1427984.X271_00580"/>
<evidence type="ECO:0000256" key="3">
    <source>
        <dbReference type="ARBA" id="ARBA00022475"/>
    </source>
</evidence>
<organism evidence="9 10">
    <name type="scientific">Candidatus Hepatoplasma crinochetorum Av</name>
    <dbReference type="NCBI Taxonomy" id="1427984"/>
    <lineage>
        <taxon>Bacteria</taxon>
        <taxon>Bacillati</taxon>
        <taxon>Mycoplasmatota</taxon>
        <taxon>Mollicutes</taxon>
        <taxon>Candidatus Hepatoplasmataceae</taxon>
        <taxon>Candidatus Hepatoplasma</taxon>
    </lineage>
</organism>
<dbReference type="OrthoDB" id="9810952at2"/>
<protein>
    <submittedName>
        <fullName evidence="9">Ktr system potassium uptake protein B</fullName>
    </submittedName>
</protein>
<evidence type="ECO:0000256" key="4">
    <source>
        <dbReference type="ARBA" id="ARBA00022692"/>
    </source>
</evidence>
<evidence type="ECO:0000313" key="9">
    <source>
        <dbReference type="EMBL" id="AHK22666.1"/>
    </source>
</evidence>
<keyword evidence="5 8" id="KW-1133">Transmembrane helix</keyword>
<dbReference type="RefSeq" id="WP_025208953.1">
    <property type="nucleotide sequence ID" value="NZ_CP006932.1"/>
</dbReference>
<evidence type="ECO:0000256" key="7">
    <source>
        <dbReference type="ARBA" id="ARBA00023136"/>
    </source>
</evidence>
<evidence type="ECO:0000256" key="1">
    <source>
        <dbReference type="ARBA" id="ARBA00004651"/>
    </source>
</evidence>
<dbReference type="GO" id="GO:0005886">
    <property type="term" value="C:plasma membrane"/>
    <property type="evidence" value="ECO:0007669"/>
    <property type="project" value="UniProtKB-SubCell"/>
</dbReference>
<keyword evidence="4 8" id="KW-0812">Transmembrane</keyword>
<dbReference type="PANTHER" id="PTHR32024:SF1">
    <property type="entry name" value="KTR SYSTEM POTASSIUM UPTAKE PROTEIN B"/>
    <property type="match status" value="1"/>
</dbReference>
<reference evidence="9 10" key="1">
    <citation type="journal article" date="2014" name="Genome Biol. Evol.">
        <title>Phylogenomics of "Candidatus Hepatoplasma crinochetorum," a Lineage of Mollicutes Associated with Noninsect Arthropods.</title>
        <authorList>
            <person name="Leclercq S."/>
            <person name="Dittmer J."/>
            <person name="Bouchon D."/>
            <person name="Cordaux R."/>
        </authorList>
    </citation>
    <scope>NUCLEOTIDE SEQUENCE [LARGE SCALE GENOMIC DNA]</scope>
    <source>
        <strain evidence="9 10">Av</strain>
    </source>
</reference>
<feature type="transmembrane region" description="Helical" evidence="8">
    <location>
        <begin position="423"/>
        <end position="443"/>
    </location>
</feature>
<dbReference type="EMBL" id="CP006932">
    <property type="protein sequence ID" value="AHK22666.1"/>
    <property type="molecule type" value="Genomic_DNA"/>
</dbReference>
<feature type="transmembrane region" description="Helical" evidence="8">
    <location>
        <begin position="293"/>
        <end position="312"/>
    </location>
</feature>
<comment type="subcellular location">
    <subcellularLocation>
        <location evidence="1">Cell membrane</location>
        <topology evidence="1">Multi-pass membrane protein</topology>
    </subcellularLocation>
</comment>
<dbReference type="GO" id="GO:0008324">
    <property type="term" value="F:monoatomic cation transmembrane transporter activity"/>
    <property type="evidence" value="ECO:0007669"/>
    <property type="project" value="InterPro"/>
</dbReference>
<name>W8GNQ3_9MOLU</name>
<dbReference type="GO" id="GO:0030001">
    <property type="term" value="P:metal ion transport"/>
    <property type="evidence" value="ECO:0007669"/>
    <property type="project" value="UniProtKB-ARBA"/>
</dbReference>
<accession>W8GNQ3</accession>
<gene>
    <name evidence="9" type="primary">ktrB</name>
    <name evidence="9" type="ORF">X271_00580</name>
</gene>
<dbReference type="PATRIC" id="fig|1427984.3.peg.544"/>
<dbReference type="PANTHER" id="PTHR32024">
    <property type="entry name" value="TRK SYSTEM POTASSIUM UPTAKE PROTEIN TRKG-RELATED"/>
    <property type="match status" value="1"/>
</dbReference>
<feature type="transmembrane region" description="Helical" evidence="8">
    <location>
        <begin position="44"/>
        <end position="67"/>
    </location>
</feature>
<dbReference type="HOGENOM" id="CLU_026429_0_1_14"/>
<keyword evidence="6" id="KW-0406">Ion transport</keyword>
<evidence type="ECO:0000256" key="2">
    <source>
        <dbReference type="ARBA" id="ARBA00022448"/>
    </source>
</evidence>
<feature type="transmembrane region" description="Helical" evidence="8">
    <location>
        <begin position="382"/>
        <end position="402"/>
    </location>
</feature>
<dbReference type="AlphaFoldDB" id="W8GNQ3"/>
<proteinExistence type="predicted"/>
<feature type="transmembrane region" description="Helical" evidence="8">
    <location>
        <begin position="164"/>
        <end position="185"/>
    </location>
</feature>
<evidence type="ECO:0000256" key="6">
    <source>
        <dbReference type="ARBA" id="ARBA00023065"/>
    </source>
</evidence>
<keyword evidence="3" id="KW-1003">Cell membrane</keyword>
<dbReference type="Proteomes" id="UP000019450">
    <property type="component" value="Chromosome"/>
</dbReference>
<sequence>MKSFFGKKDKANHNEILIPKQNIVRNKKWEEGGFFKRFLHKNHAILTVLGWYLFFSILGGILLYIPIFQKDDIEHVSFINSLFISSSAFSDTGLSTVSVSDTYNFFGQLIILILILIGGVGWFTIKVILVEYIFEKKITIKDQNEIMNEIGGETNRHALEVAKVAFISTVSFTIIFGLIFAGLFYSVDPKYPANWTEDSNTPASINLGLQGDFLQSFWTGIFHAGSSINNAGFDIFTGDYSLAVYYQNYFIQFLTIFLFVFGGVGFAVIYDCYNYLKNKAKGQKFRFSIFTKIAALSYFSVAFIGLFLVFIAEGFDVLISDQNSFYRSDFYGDPSAKSFALIFNTFSTRNAGFSTINIYDLSEATKVIFILMMFIGSGPGSTAGGIRTTTLFVLIVALIAKIKRKKEVTCFNRRIANENVRDAFRIFIFSALIVFVSSFLIYIPENVIDNEDVTYIDSLFISASAYGTTGLATNNLQLIDIFASIVLIIVMFIGQFGIYNILNLFKSNRSDYIFSKKHHYYRVYNSKYLETKIRLG</sequence>
<evidence type="ECO:0000256" key="5">
    <source>
        <dbReference type="ARBA" id="ARBA00022989"/>
    </source>
</evidence>
<feature type="transmembrane region" description="Helical" evidence="8">
    <location>
        <begin position="249"/>
        <end position="273"/>
    </location>
</feature>
<dbReference type="eggNOG" id="COG0168">
    <property type="taxonomic scope" value="Bacteria"/>
</dbReference>
<dbReference type="KEGG" id="hcr:X271_00580"/>
<dbReference type="Pfam" id="PF02386">
    <property type="entry name" value="TrkH"/>
    <property type="match status" value="1"/>
</dbReference>
<evidence type="ECO:0000313" key="10">
    <source>
        <dbReference type="Proteomes" id="UP000019450"/>
    </source>
</evidence>
<keyword evidence="2" id="KW-0813">Transport</keyword>
<keyword evidence="10" id="KW-1185">Reference proteome</keyword>
<feature type="transmembrane region" description="Helical" evidence="8">
    <location>
        <begin position="481"/>
        <end position="502"/>
    </location>
</feature>
<keyword evidence="7 8" id="KW-0472">Membrane</keyword>
<evidence type="ECO:0000256" key="8">
    <source>
        <dbReference type="SAM" id="Phobius"/>
    </source>
</evidence>
<dbReference type="InterPro" id="IPR003445">
    <property type="entry name" value="Cat_transpt"/>
</dbReference>
<feature type="transmembrane region" description="Helical" evidence="8">
    <location>
        <begin position="105"/>
        <end position="129"/>
    </location>
</feature>